<feature type="domain" description="HTH tetR-type" evidence="3">
    <location>
        <begin position="6"/>
        <end position="66"/>
    </location>
</feature>
<dbReference type="Pfam" id="PF08359">
    <property type="entry name" value="TetR_C_4"/>
    <property type="match status" value="1"/>
</dbReference>
<evidence type="ECO:0000259" key="3">
    <source>
        <dbReference type="PROSITE" id="PS50977"/>
    </source>
</evidence>
<comment type="caution">
    <text evidence="4">The sequence shown here is derived from an EMBL/GenBank/DDBJ whole genome shotgun (WGS) entry which is preliminary data.</text>
</comment>
<dbReference type="PRINTS" id="PR00455">
    <property type="entry name" value="HTHTETR"/>
</dbReference>
<feature type="DNA-binding region" description="H-T-H motif" evidence="2">
    <location>
        <begin position="29"/>
        <end position="48"/>
    </location>
</feature>
<dbReference type="PROSITE" id="PS50977">
    <property type="entry name" value="HTH_TETR_2"/>
    <property type="match status" value="1"/>
</dbReference>
<accession>A0A0M2SFN6</accession>
<dbReference type="GO" id="GO:0003677">
    <property type="term" value="F:DNA binding"/>
    <property type="evidence" value="ECO:0007669"/>
    <property type="project" value="UniProtKB-UniRule"/>
</dbReference>
<keyword evidence="1 2" id="KW-0238">DNA-binding</keyword>
<dbReference type="EMBL" id="LAYZ01000025">
    <property type="protein sequence ID" value="KKK33544.1"/>
    <property type="molecule type" value="Genomic_DNA"/>
</dbReference>
<reference evidence="4 5" key="1">
    <citation type="submission" date="2015-04" db="EMBL/GenBank/DDBJ databases">
        <title>Taxonomic description and genome sequence of Salinicoccus sediminis sp. nov., a novel hyper halotolerant bacterium isolated from marine sediment.</title>
        <authorList>
            <person name="Mathan Kumar R."/>
            <person name="Kaur G."/>
            <person name="Kumar N."/>
            <person name="Kumar A."/>
            <person name="Singh N.K."/>
            <person name="Kaur N."/>
            <person name="Mayilraj S."/>
        </authorList>
    </citation>
    <scope>NUCLEOTIDE SEQUENCE [LARGE SCALE GENOMIC DNA]</scope>
    <source>
        <strain evidence="4 5">SV-16</strain>
    </source>
</reference>
<dbReference type="InterPro" id="IPR013570">
    <property type="entry name" value="Tscrpt_reg_YsiA_C"/>
</dbReference>
<dbReference type="Proteomes" id="UP000034287">
    <property type="component" value="Unassembled WGS sequence"/>
</dbReference>
<name>A0A0M2SFN6_9STAP</name>
<dbReference type="SUPFAM" id="SSF48498">
    <property type="entry name" value="Tetracyclin repressor-like, C-terminal domain"/>
    <property type="match status" value="1"/>
</dbReference>
<dbReference type="RefSeq" id="WP_046517813.1">
    <property type="nucleotide sequence ID" value="NZ_LAYZ01000025.1"/>
</dbReference>
<proteinExistence type="predicted"/>
<evidence type="ECO:0000313" key="5">
    <source>
        <dbReference type="Proteomes" id="UP000034287"/>
    </source>
</evidence>
<dbReference type="PATRIC" id="fig|1432562.3.peg.2490"/>
<dbReference type="Gene3D" id="1.10.357.10">
    <property type="entry name" value="Tetracycline Repressor, domain 2"/>
    <property type="match status" value="1"/>
</dbReference>
<evidence type="ECO:0000256" key="2">
    <source>
        <dbReference type="PROSITE-ProRule" id="PRU00335"/>
    </source>
</evidence>
<keyword evidence="5" id="KW-1185">Reference proteome</keyword>
<dbReference type="InterPro" id="IPR009057">
    <property type="entry name" value="Homeodomain-like_sf"/>
</dbReference>
<dbReference type="STRING" id="1432562.WN59_12440"/>
<dbReference type="PANTHER" id="PTHR30328:SF54">
    <property type="entry name" value="HTH-TYPE TRANSCRIPTIONAL REPRESSOR SCO4008"/>
    <property type="match status" value="1"/>
</dbReference>
<dbReference type="PANTHER" id="PTHR30328">
    <property type="entry name" value="TRANSCRIPTIONAL REPRESSOR"/>
    <property type="match status" value="1"/>
</dbReference>
<protein>
    <recommendedName>
        <fullName evidence="3">HTH tetR-type domain-containing protein</fullName>
    </recommendedName>
</protein>
<dbReference type="SUPFAM" id="SSF46689">
    <property type="entry name" value="Homeodomain-like"/>
    <property type="match status" value="1"/>
</dbReference>
<evidence type="ECO:0000256" key="1">
    <source>
        <dbReference type="ARBA" id="ARBA00023125"/>
    </source>
</evidence>
<dbReference type="InterPro" id="IPR036271">
    <property type="entry name" value="Tet_transcr_reg_TetR-rel_C_sf"/>
</dbReference>
<gene>
    <name evidence="4" type="ORF">WN59_12440</name>
</gene>
<dbReference type="AlphaFoldDB" id="A0A0M2SFN6"/>
<dbReference type="OrthoDB" id="2356263at2"/>
<dbReference type="Pfam" id="PF00440">
    <property type="entry name" value="TetR_N"/>
    <property type="match status" value="1"/>
</dbReference>
<dbReference type="InterPro" id="IPR001647">
    <property type="entry name" value="HTH_TetR"/>
</dbReference>
<sequence>MSFIQEQRREQILKTCIEELAESGFRNLTFKNIAERANINPSLVSYHFKSKNTLLFALLEYIFSHKVQYVANAVSDDRPAMEKIRQYIDASLKYQRKFRSLNIALIEIIFNARTEENKAFYLMEEDEPDGLYMILIPIIEEGMNNGEFNPDTDIRTVTRIINGAIDEMILASGNSTESDKYGAVLFSMAERYLSTEGESKDEQ</sequence>
<dbReference type="GO" id="GO:0006355">
    <property type="term" value="P:regulation of DNA-templated transcription"/>
    <property type="evidence" value="ECO:0007669"/>
    <property type="project" value="UniProtKB-ARBA"/>
</dbReference>
<evidence type="ECO:0000313" key="4">
    <source>
        <dbReference type="EMBL" id="KKK33544.1"/>
    </source>
</evidence>
<dbReference type="Gene3D" id="1.10.10.60">
    <property type="entry name" value="Homeodomain-like"/>
    <property type="match status" value="1"/>
</dbReference>
<organism evidence="4 5">
    <name type="scientific">Salinicoccus sediminis</name>
    <dbReference type="NCBI Taxonomy" id="1432562"/>
    <lineage>
        <taxon>Bacteria</taxon>
        <taxon>Bacillati</taxon>
        <taxon>Bacillota</taxon>
        <taxon>Bacilli</taxon>
        <taxon>Bacillales</taxon>
        <taxon>Staphylococcaceae</taxon>
        <taxon>Salinicoccus</taxon>
    </lineage>
</organism>
<dbReference type="InterPro" id="IPR050109">
    <property type="entry name" value="HTH-type_TetR-like_transc_reg"/>
</dbReference>